<sequence>MTNNLATRNRDLLLHGLAEFSAGNIEVLRDLLHENFIEHSPGNPSGRDAFIEFIANAPVAAARLEIKRVITDDEYAVVHYHMIAPDDARGVAVVDIWRLVDGVVTEHWDVVQPVPDADQLPHGMF</sequence>
<dbReference type="Gene3D" id="3.10.450.50">
    <property type="match status" value="1"/>
</dbReference>
<organism evidence="2 3">
    <name type="scientific">Nocardia vinacea</name>
    <dbReference type="NCBI Taxonomy" id="96468"/>
    <lineage>
        <taxon>Bacteria</taxon>
        <taxon>Bacillati</taxon>
        <taxon>Actinomycetota</taxon>
        <taxon>Actinomycetes</taxon>
        <taxon>Mycobacteriales</taxon>
        <taxon>Nocardiaceae</taxon>
        <taxon>Nocardia</taxon>
    </lineage>
</organism>
<dbReference type="RefSeq" id="WP_327099848.1">
    <property type="nucleotide sequence ID" value="NZ_CP109149.1"/>
</dbReference>
<evidence type="ECO:0000259" key="1">
    <source>
        <dbReference type="Pfam" id="PF12680"/>
    </source>
</evidence>
<proteinExistence type="predicted"/>
<name>A0ABZ1YYV5_9NOCA</name>
<protein>
    <submittedName>
        <fullName evidence="2">Nuclear transport factor 2 family protein</fullName>
    </submittedName>
</protein>
<dbReference type="Pfam" id="PF12680">
    <property type="entry name" value="SnoaL_2"/>
    <property type="match status" value="1"/>
</dbReference>
<dbReference type="SUPFAM" id="SSF54427">
    <property type="entry name" value="NTF2-like"/>
    <property type="match status" value="1"/>
</dbReference>
<keyword evidence="3" id="KW-1185">Reference proteome</keyword>
<gene>
    <name evidence="2" type="ORF">OG563_01370</name>
</gene>
<dbReference type="InterPro" id="IPR037401">
    <property type="entry name" value="SnoaL-like"/>
</dbReference>
<evidence type="ECO:0000313" key="2">
    <source>
        <dbReference type="EMBL" id="WUV46939.1"/>
    </source>
</evidence>
<evidence type="ECO:0000313" key="3">
    <source>
        <dbReference type="Proteomes" id="UP001432062"/>
    </source>
</evidence>
<reference evidence="2" key="1">
    <citation type="submission" date="2022-10" db="EMBL/GenBank/DDBJ databases">
        <title>The complete genomes of actinobacterial strains from the NBC collection.</title>
        <authorList>
            <person name="Joergensen T.S."/>
            <person name="Alvarez Arevalo M."/>
            <person name="Sterndorff E.B."/>
            <person name="Faurdal D."/>
            <person name="Vuksanovic O."/>
            <person name="Mourched A.-S."/>
            <person name="Charusanti P."/>
            <person name="Shaw S."/>
            <person name="Blin K."/>
            <person name="Weber T."/>
        </authorList>
    </citation>
    <scope>NUCLEOTIDE SEQUENCE</scope>
    <source>
        <strain evidence="2">NBC_01482</strain>
    </source>
</reference>
<dbReference type="InterPro" id="IPR032710">
    <property type="entry name" value="NTF2-like_dom_sf"/>
</dbReference>
<dbReference type="EMBL" id="CP109441">
    <property type="protein sequence ID" value="WUV46939.1"/>
    <property type="molecule type" value="Genomic_DNA"/>
</dbReference>
<feature type="domain" description="SnoaL-like" evidence="1">
    <location>
        <begin position="18"/>
        <end position="107"/>
    </location>
</feature>
<accession>A0ABZ1YYV5</accession>
<dbReference type="Proteomes" id="UP001432062">
    <property type="component" value="Chromosome"/>
</dbReference>